<dbReference type="EMBL" id="SLZY01000008">
    <property type="protein sequence ID" value="TCS71682.1"/>
    <property type="molecule type" value="Genomic_DNA"/>
</dbReference>
<accession>A0A4R3JWS6</accession>
<dbReference type="Pfam" id="PF01593">
    <property type="entry name" value="Amino_oxidase"/>
    <property type="match status" value="1"/>
</dbReference>
<dbReference type="Gene3D" id="3.50.50.60">
    <property type="entry name" value="FAD/NAD(P)-binding domain"/>
    <property type="match status" value="3"/>
</dbReference>
<evidence type="ECO:0000259" key="1">
    <source>
        <dbReference type="Pfam" id="PF01593"/>
    </source>
</evidence>
<proteinExistence type="predicted"/>
<dbReference type="RefSeq" id="WP_126460375.1">
    <property type="nucleotide sequence ID" value="NZ_SLZY01000008.1"/>
</dbReference>
<dbReference type="InterPro" id="IPR036188">
    <property type="entry name" value="FAD/NAD-bd_sf"/>
</dbReference>
<dbReference type="Proteomes" id="UP000295135">
    <property type="component" value="Unassembled WGS sequence"/>
</dbReference>
<reference evidence="2 3" key="1">
    <citation type="submission" date="2019-03" db="EMBL/GenBank/DDBJ databases">
        <title>Genomic Encyclopedia of Type Strains, Phase IV (KMG-IV): sequencing the most valuable type-strain genomes for metagenomic binning, comparative biology and taxonomic classification.</title>
        <authorList>
            <person name="Goeker M."/>
        </authorList>
    </citation>
    <scope>NUCLEOTIDE SEQUENCE [LARGE SCALE GENOMIC DNA]</scope>
    <source>
        <strain evidence="2 3">DSM 103923</strain>
    </source>
</reference>
<name>A0A4R3JWS6_9PROT</name>
<sequence length="397" mass="44269">MFEYDLIVVGGGVSGLTFARRGAIQGWRTLLLEADKRLGGCLASHRYNGPAEGYWTELAAHTAYNSYGALLELLSGNELGRLQPRQKLPWRVWDGRLKSVFAHLHWPSLIPALPRLLFTPKVGLNLREYYAQVMGQRSYDSLLRHAFAAVLAQPADNFPADLLFRKKSRRKDLPRSYTLKGGLRGLAEMLAEGAGQKIETGVAVERIERTGEGFRLHAGTRQWTCRRLALAVPAWEAARLLDGEFPDLTHHLEQIHPAEVESLAVVVRKERLALPELAGVIGVDQDFYSVVSRDVVPDERFRGFTFHFRPGRLSREEKLACIATWLDLPLGHLVQTAERTSRLPALQAGHLAWVSEVDHLLAGEQLALVGNYFYGVSIGDCAERSKAEFERLCGSAA</sequence>
<protein>
    <submittedName>
        <fullName evidence="2">Protoporphyrinogen oxidase</fullName>
    </submittedName>
</protein>
<dbReference type="InterPro" id="IPR050464">
    <property type="entry name" value="Zeta_carotene_desat/Oxidored"/>
</dbReference>
<dbReference type="Pfam" id="PF13450">
    <property type="entry name" value="NAD_binding_8"/>
    <property type="match status" value="1"/>
</dbReference>
<keyword evidence="3" id="KW-1185">Reference proteome</keyword>
<comment type="caution">
    <text evidence="2">The sequence shown here is derived from an EMBL/GenBank/DDBJ whole genome shotgun (WGS) entry which is preliminary data.</text>
</comment>
<feature type="domain" description="Amine oxidase" evidence="1">
    <location>
        <begin position="137"/>
        <end position="255"/>
    </location>
</feature>
<evidence type="ECO:0000313" key="2">
    <source>
        <dbReference type="EMBL" id="TCS71682.1"/>
    </source>
</evidence>
<dbReference type="AlphaFoldDB" id="A0A4R3JWS6"/>
<dbReference type="OrthoDB" id="178496at2"/>
<gene>
    <name evidence="2" type="ORF">EDC61_10825</name>
</gene>
<dbReference type="InterPro" id="IPR002937">
    <property type="entry name" value="Amino_oxidase"/>
</dbReference>
<dbReference type="SUPFAM" id="SSF51905">
    <property type="entry name" value="FAD/NAD(P)-binding domain"/>
    <property type="match status" value="1"/>
</dbReference>
<dbReference type="GO" id="GO:0016491">
    <property type="term" value="F:oxidoreductase activity"/>
    <property type="evidence" value="ECO:0007669"/>
    <property type="project" value="InterPro"/>
</dbReference>
<dbReference type="PANTHER" id="PTHR42923">
    <property type="entry name" value="PROTOPORPHYRINOGEN OXIDASE"/>
    <property type="match status" value="1"/>
</dbReference>
<evidence type="ECO:0000313" key="3">
    <source>
        <dbReference type="Proteomes" id="UP000295135"/>
    </source>
</evidence>
<organism evidence="2 3">
    <name type="scientific">Sulfuritortus calidifontis</name>
    <dbReference type="NCBI Taxonomy" id="1914471"/>
    <lineage>
        <taxon>Bacteria</taxon>
        <taxon>Pseudomonadati</taxon>
        <taxon>Pseudomonadota</taxon>
        <taxon>Betaproteobacteria</taxon>
        <taxon>Nitrosomonadales</taxon>
        <taxon>Thiobacillaceae</taxon>
        <taxon>Sulfuritortus</taxon>
    </lineage>
</organism>